<comment type="caution">
    <text evidence="1">The sequence shown here is derived from an EMBL/GenBank/DDBJ whole genome shotgun (WGS) entry which is preliminary data.</text>
</comment>
<sequence length="69" mass="7301">MATGTQFPGNLPSPRVGERILASREKLERVRATASRSEQPVDRAFGEVASGARRISAIFATASSGTLRG</sequence>
<organism evidence="1 2">
    <name type="scientific">Methylobacterium oryzae</name>
    <dbReference type="NCBI Taxonomy" id="334852"/>
    <lineage>
        <taxon>Bacteria</taxon>
        <taxon>Pseudomonadati</taxon>
        <taxon>Pseudomonadota</taxon>
        <taxon>Alphaproteobacteria</taxon>
        <taxon>Hyphomicrobiales</taxon>
        <taxon>Methylobacteriaceae</taxon>
        <taxon>Methylobacterium</taxon>
    </lineage>
</organism>
<evidence type="ECO:0000313" key="2">
    <source>
        <dbReference type="Proteomes" id="UP001355206"/>
    </source>
</evidence>
<proteinExistence type="predicted"/>
<dbReference type="Proteomes" id="UP001355206">
    <property type="component" value="Unassembled WGS sequence"/>
</dbReference>
<dbReference type="EMBL" id="MLCA01000010">
    <property type="protein sequence ID" value="MEE7492424.1"/>
    <property type="molecule type" value="Genomic_DNA"/>
</dbReference>
<reference evidence="1 2" key="1">
    <citation type="journal article" date="2012" name="Genet. Mol. Biol.">
        <title>Analysis of 16S rRNA and mxaF genes revealing insights into Methylobacterium niche-specific plant association.</title>
        <authorList>
            <person name="Dourado M.N."/>
            <person name="Andreote F.D."/>
            <person name="Dini-Andreote F."/>
            <person name="Conti R."/>
            <person name="Araujo J.M."/>
            <person name="Araujo W.L."/>
        </authorList>
    </citation>
    <scope>NUCLEOTIDE SEQUENCE [LARGE SCALE GENOMIC DNA]</scope>
    <source>
        <strain evidence="1 2">TC3-10</strain>
    </source>
</reference>
<gene>
    <name evidence="1" type="ORF">MOTC310_18855</name>
</gene>
<accession>A0ABU7TSL2</accession>
<keyword evidence="2" id="KW-1185">Reference proteome</keyword>
<name>A0ABU7TSL2_9HYPH</name>
<evidence type="ECO:0000313" key="1">
    <source>
        <dbReference type="EMBL" id="MEE7492424.1"/>
    </source>
</evidence>
<protein>
    <submittedName>
        <fullName evidence="1">Uncharacterized protein</fullName>
    </submittedName>
</protein>